<evidence type="ECO:0000256" key="1">
    <source>
        <dbReference type="ARBA" id="ARBA00002657"/>
    </source>
</evidence>
<dbReference type="InterPro" id="IPR001506">
    <property type="entry name" value="Peptidase_M12A"/>
</dbReference>
<evidence type="ECO:0000256" key="11">
    <source>
        <dbReference type="PROSITE-ProRule" id="PRU01005"/>
    </source>
</evidence>
<evidence type="ECO:0000259" key="14">
    <source>
        <dbReference type="PROSITE" id="PS51670"/>
    </source>
</evidence>
<feature type="disulfide bond" evidence="11">
    <location>
        <begin position="306"/>
        <end position="340"/>
    </location>
</feature>
<evidence type="ECO:0000259" key="15">
    <source>
        <dbReference type="PROSITE" id="PS51864"/>
    </source>
</evidence>
<name>A0AAV2QU23_MEGNR</name>
<keyword evidence="9 11" id="KW-1015">Disulfide bond</keyword>
<evidence type="ECO:0000256" key="9">
    <source>
        <dbReference type="ARBA" id="ARBA00023157"/>
    </source>
</evidence>
<dbReference type="InterPro" id="IPR006026">
    <property type="entry name" value="Peptidase_Metallo"/>
</dbReference>
<feature type="domain" description="Peptidase M12A" evidence="15">
    <location>
        <begin position="102"/>
        <end position="296"/>
    </location>
</feature>
<keyword evidence="17" id="KW-1185">Reference proteome</keyword>
<evidence type="ECO:0000256" key="13">
    <source>
        <dbReference type="RuleBase" id="RU361183"/>
    </source>
</evidence>
<evidence type="ECO:0000313" key="16">
    <source>
        <dbReference type="EMBL" id="CAL4094757.1"/>
    </source>
</evidence>
<dbReference type="CDD" id="cd04280">
    <property type="entry name" value="ZnMc_astacin_like"/>
    <property type="match status" value="1"/>
</dbReference>
<dbReference type="GO" id="GO:0008270">
    <property type="term" value="F:zinc ion binding"/>
    <property type="evidence" value="ECO:0007669"/>
    <property type="project" value="UniProtKB-UniRule"/>
</dbReference>
<evidence type="ECO:0000256" key="4">
    <source>
        <dbReference type="ARBA" id="ARBA00022729"/>
    </source>
</evidence>
<dbReference type="InterPro" id="IPR034035">
    <property type="entry name" value="Astacin-like_dom"/>
</dbReference>
<dbReference type="Proteomes" id="UP001497623">
    <property type="component" value="Unassembled WGS sequence"/>
</dbReference>
<dbReference type="PROSITE" id="PS51670">
    <property type="entry name" value="SHKT"/>
    <property type="match status" value="3"/>
</dbReference>
<feature type="signal peptide" evidence="13">
    <location>
        <begin position="1"/>
        <end position="20"/>
    </location>
</feature>
<dbReference type="SMART" id="SM00235">
    <property type="entry name" value="ZnMc"/>
    <property type="match status" value="1"/>
</dbReference>
<keyword evidence="6 12" id="KW-0862">Zinc</keyword>
<evidence type="ECO:0000256" key="6">
    <source>
        <dbReference type="ARBA" id="ARBA00022833"/>
    </source>
</evidence>
<keyword evidence="10" id="KW-0325">Glycoprotein</keyword>
<dbReference type="Gene3D" id="3.40.390.10">
    <property type="entry name" value="Collagenase (Catalytic Domain)"/>
    <property type="match status" value="1"/>
</dbReference>
<feature type="disulfide bond" evidence="11">
    <location>
        <begin position="399"/>
        <end position="433"/>
    </location>
</feature>
<keyword evidence="7 12" id="KW-0482">Metalloprotease</keyword>
<evidence type="ECO:0000256" key="2">
    <source>
        <dbReference type="ARBA" id="ARBA00022670"/>
    </source>
</evidence>
<evidence type="ECO:0000256" key="10">
    <source>
        <dbReference type="ARBA" id="ARBA00023180"/>
    </source>
</evidence>
<dbReference type="PANTHER" id="PTHR10127">
    <property type="entry name" value="DISCOIDIN, CUB, EGF, LAMININ , AND ZINC METALLOPROTEASE DOMAIN CONTAINING"/>
    <property type="match status" value="1"/>
</dbReference>
<dbReference type="AlphaFoldDB" id="A0AAV2QU23"/>
<organism evidence="16 17">
    <name type="scientific">Meganyctiphanes norvegica</name>
    <name type="common">Northern krill</name>
    <name type="synonym">Thysanopoda norvegica</name>
    <dbReference type="NCBI Taxonomy" id="48144"/>
    <lineage>
        <taxon>Eukaryota</taxon>
        <taxon>Metazoa</taxon>
        <taxon>Ecdysozoa</taxon>
        <taxon>Arthropoda</taxon>
        <taxon>Crustacea</taxon>
        <taxon>Multicrustacea</taxon>
        <taxon>Malacostraca</taxon>
        <taxon>Eumalacostraca</taxon>
        <taxon>Eucarida</taxon>
        <taxon>Euphausiacea</taxon>
        <taxon>Euphausiidae</taxon>
        <taxon>Meganyctiphanes</taxon>
    </lineage>
</organism>
<feature type="domain" description="ShKT" evidence="14">
    <location>
        <begin position="306"/>
        <end position="340"/>
    </location>
</feature>
<comment type="caution">
    <text evidence="16">The sequence shown here is derived from an EMBL/GenBank/DDBJ whole genome shotgun (WGS) entry which is preliminary data.</text>
</comment>
<accession>A0AAV2QU23</accession>
<dbReference type="SUPFAM" id="SSF55486">
    <property type="entry name" value="Metalloproteases ('zincins'), catalytic domain"/>
    <property type="match status" value="1"/>
</dbReference>
<feature type="active site" evidence="12">
    <location>
        <position position="193"/>
    </location>
</feature>
<comment type="function">
    <text evidence="1">Metalloprotease.</text>
</comment>
<comment type="caution">
    <text evidence="11">Lacks conserved residue(s) required for the propagation of feature annotation.</text>
</comment>
<protein>
    <recommendedName>
        <fullName evidence="13">Metalloendopeptidase</fullName>
        <ecNumber evidence="13">3.4.24.-</ecNumber>
    </recommendedName>
</protein>
<keyword evidence="4 13" id="KW-0732">Signal</keyword>
<dbReference type="Pfam" id="PF01400">
    <property type="entry name" value="Astacin"/>
    <property type="match status" value="1"/>
</dbReference>
<keyword evidence="3 12" id="KW-0479">Metal-binding</keyword>
<feature type="binding site" evidence="12">
    <location>
        <position position="192"/>
    </location>
    <ligand>
        <name>Zn(2+)</name>
        <dbReference type="ChEBI" id="CHEBI:29105"/>
        <note>catalytic</note>
    </ligand>
</feature>
<comment type="cofactor">
    <cofactor evidence="12 13">
        <name>Zn(2+)</name>
        <dbReference type="ChEBI" id="CHEBI:29105"/>
    </cofactor>
    <text evidence="12 13">Binds 1 zinc ion per subunit.</text>
</comment>
<sequence>MFVRNVVLIILATLLSVAKTNEELPNVIIGDPNNASSDVIGPAISEAEFEAALANENLVTYQPEDNSALTSQDTFFQGDIQIKSKDQLIEILQNKEGYGQSSAISNPSLKWPNAQIPYFISSSFSTAERAVIARAMAEYHQQTCITFIPRTTHTNYIHILKGRGCSSMIGRVGGAQTVSLGSGCVNYGTVLHELMHATGFWHEQSRFDRDNYVTINWSNVIKGMAYNFNKKTHSVTQDLGLPYDYSSVMHYAQYAFARDRAVPTIYPKQHGAQIYGSKKGFSMLDKKGLNLLYQCSGTTKPKPSSCEDTNNFCSDWASKGQCQSNPAYMHVHCKKSCNKCGTTVYPKPVNPKPTACVDKNQYCADWAKKGYCISNAAYMKPSCPKSCKACDNTVVSTNCVDTNAFCPDWATKGQCNSNPAYMHKSCKKSCSKC</sequence>
<keyword evidence="5 12" id="KW-0378">Hydrolase</keyword>
<feature type="binding site" evidence="12">
    <location>
        <position position="196"/>
    </location>
    <ligand>
        <name>Zn(2+)</name>
        <dbReference type="ChEBI" id="CHEBI:29105"/>
        <note>catalytic</note>
    </ligand>
</feature>
<evidence type="ECO:0000256" key="7">
    <source>
        <dbReference type="ARBA" id="ARBA00023049"/>
    </source>
</evidence>
<dbReference type="InterPro" id="IPR024079">
    <property type="entry name" value="MetalloPept_cat_dom_sf"/>
</dbReference>
<dbReference type="PRINTS" id="PR00480">
    <property type="entry name" value="ASTACIN"/>
</dbReference>
<feature type="domain" description="ShKT" evidence="14">
    <location>
        <begin position="399"/>
        <end position="433"/>
    </location>
</feature>
<feature type="disulfide bond" evidence="11">
    <location>
        <begin position="356"/>
        <end position="390"/>
    </location>
</feature>
<evidence type="ECO:0000256" key="12">
    <source>
        <dbReference type="PROSITE-ProRule" id="PRU01211"/>
    </source>
</evidence>
<gene>
    <name evidence="16" type="ORF">MNOR_LOCUS15229</name>
</gene>
<evidence type="ECO:0000256" key="5">
    <source>
        <dbReference type="ARBA" id="ARBA00022801"/>
    </source>
</evidence>
<proteinExistence type="predicted"/>
<dbReference type="GO" id="GO:0004222">
    <property type="term" value="F:metalloendopeptidase activity"/>
    <property type="evidence" value="ECO:0007669"/>
    <property type="project" value="UniProtKB-UniRule"/>
</dbReference>
<keyword evidence="8" id="KW-0865">Zymogen</keyword>
<evidence type="ECO:0000256" key="3">
    <source>
        <dbReference type="ARBA" id="ARBA00022723"/>
    </source>
</evidence>
<dbReference type="EC" id="3.4.24.-" evidence="13"/>
<dbReference type="GO" id="GO:0006508">
    <property type="term" value="P:proteolysis"/>
    <property type="evidence" value="ECO:0007669"/>
    <property type="project" value="UniProtKB-KW"/>
</dbReference>
<dbReference type="Pfam" id="PF01549">
    <property type="entry name" value="ShK"/>
    <property type="match status" value="3"/>
</dbReference>
<evidence type="ECO:0000256" key="8">
    <source>
        <dbReference type="ARBA" id="ARBA00023145"/>
    </source>
</evidence>
<dbReference type="InterPro" id="IPR003582">
    <property type="entry name" value="ShKT_dom"/>
</dbReference>
<feature type="chain" id="PRO_5043092674" description="Metalloendopeptidase" evidence="13">
    <location>
        <begin position="21"/>
        <end position="433"/>
    </location>
</feature>
<reference evidence="16 17" key="1">
    <citation type="submission" date="2024-05" db="EMBL/GenBank/DDBJ databases">
        <authorList>
            <person name="Wallberg A."/>
        </authorList>
    </citation>
    <scope>NUCLEOTIDE SEQUENCE [LARGE SCALE GENOMIC DNA]</scope>
</reference>
<dbReference type="PANTHER" id="PTHR10127:SF780">
    <property type="entry name" value="METALLOENDOPEPTIDASE"/>
    <property type="match status" value="1"/>
</dbReference>
<dbReference type="EMBL" id="CAXKWB010009439">
    <property type="protein sequence ID" value="CAL4094757.1"/>
    <property type="molecule type" value="Genomic_DNA"/>
</dbReference>
<evidence type="ECO:0000313" key="17">
    <source>
        <dbReference type="Proteomes" id="UP001497623"/>
    </source>
</evidence>
<dbReference type="SMART" id="SM00254">
    <property type="entry name" value="ShKT"/>
    <property type="match status" value="3"/>
</dbReference>
<feature type="binding site" evidence="12">
    <location>
        <position position="202"/>
    </location>
    <ligand>
        <name>Zn(2+)</name>
        <dbReference type="ChEBI" id="CHEBI:29105"/>
        <note>catalytic</note>
    </ligand>
</feature>
<dbReference type="Gene3D" id="1.10.10.1940">
    <property type="match status" value="2"/>
</dbReference>
<feature type="domain" description="ShKT" evidence="14">
    <location>
        <begin position="356"/>
        <end position="390"/>
    </location>
</feature>
<dbReference type="PROSITE" id="PS51864">
    <property type="entry name" value="ASTACIN"/>
    <property type="match status" value="1"/>
</dbReference>
<dbReference type="FunFam" id="3.40.390.10:FF:000015">
    <property type="entry name" value="Meprin A subunit"/>
    <property type="match status" value="1"/>
</dbReference>
<keyword evidence="2 12" id="KW-0645">Protease</keyword>